<evidence type="ECO:0000313" key="2">
    <source>
        <dbReference type="Proteomes" id="UP000095606"/>
    </source>
</evidence>
<dbReference type="GeneID" id="69588510"/>
<evidence type="ECO:0000313" key="1">
    <source>
        <dbReference type="EMBL" id="CUO87119.1"/>
    </source>
</evidence>
<reference evidence="1 2" key="1">
    <citation type="submission" date="2015-09" db="EMBL/GenBank/DDBJ databases">
        <authorList>
            <consortium name="Pathogen Informatics"/>
        </authorList>
    </citation>
    <scope>NUCLEOTIDE SEQUENCE [LARGE SCALE GENOMIC DNA]</scope>
    <source>
        <strain evidence="1 2">2789STDY5834846</strain>
    </source>
</reference>
<accession>A0A174IQ50</accession>
<gene>
    <name evidence="1" type="ORF">ERS852461_01339</name>
</gene>
<dbReference type="EMBL" id="CZAE01000004">
    <property type="protein sequence ID" value="CUO87119.1"/>
    <property type="molecule type" value="Genomic_DNA"/>
</dbReference>
<name>A0A174IQ50_9BACE</name>
<organism evidence="1 2">
    <name type="scientific">Bacteroides faecis</name>
    <dbReference type="NCBI Taxonomy" id="674529"/>
    <lineage>
        <taxon>Bacteria</taxon>
        <taxon>Pseudomonadati</taxon>
        <taxon>Bacteroidota</taxon>
        <taxon>Bacteroidia</taxon>
        <taxon>Bacteroidales</taxon>
        <taxon>Bacteroidaceae</taxon>
        <taxon>Bacteroides</taxon>
    </lineage>
</organism>
<dbReference type="AlphaFoldDB" id="A0A174IQ50"/>
<dbReference type="Proteomes" id="UP000095606">
    <property type="component" value="Unassembled WGS sequence"/>
</dbReference>
<sequence length="133" mass="15158">MKQKEFFGKGEKHVYVRKGDKGEILVTKTKHEELITEENTVHLDAEEARKLGIQLLKLGTEPLEGEYELKTDMETISVCQRINPDDTPCNTACIVINKNEDAREFWENNGLEPNFDIEGESLEKLIALLAKIV</sequence>
<dbReference type="RefSeq" id="WP_055269138.1">
    <property type="nucleotide sequence ID" value="NZ_CAXKYA010000002.1"/>
</dbReference>
<proteinExistence type="predicted"/>
<protein>
    <submittedName>
        <fullName evidence="1">Uncharacterized protein</fullName>
    </submittedName>
</protein>